<keyword evidence="5" id="KW-0732">Signal</keyword>
<dbReference type="Proteomes" id="UP000199658">
    <property type="component" value="Unassembled WGS sequence"/>
</dbReference>
<keyword evidence="3" id="KW-1015">Disulfide bond</keyword>
<dbReference type="EMBL" id="FOYO01000001">
    <property type="protein sequence ID" value="SFR33066.1"/>
    <property type="molecule type" value="Genomic_DNA"/>
</dbReference>
<evidence type="ECO:0000313" key="7">
    <source>
        <dbReference type="EMBL" id="SFR33066.1"/>
    </source>
</evidence>
<evidence type="ECO:0000313" key="8">
    <source>
        <dbReference type="Proteomes" id="UP000199658"/>
    </source>
</evidence>
<keyword evidence="7" id="KW-0413">Isomerase</keyword>
<keyword evidence="2" id="KW-0201">Cytochrome c-type biogenesis</keyword>
<dbReference type="GO" id="GO:0017004">
    <property type="term" value="P:cytochrome complex assembly"/>
    <property type="evidence" value="ECO:0007669"/>
    <property type="project" value="UniProtKB-KW"/>
</dbReference>
<evidence type="ECO:0000256" key="1">
    <source>
        <dbReference type="ARBA" id="ARBA00004196"/>
    </source>
</evidence>
<dbReference type="AlphaFoldDB" id="A0A1I6FT32"/>
<feature type="domain" description="Thioredoxin" evidence="6">
    <location>
        <begin position="41"/>
        <end position="183"/>
    </location>
</feature>
<accession>A0A1I6FT32</accession>
<feature type="chain" id="PRO_5011768311" evidence="5">
    <location>
        <begin position="23"/>
        <end position="185"/>
    </location>
</feature>
<name>A0A1I6FT32_9RHOB</name>
<keyword evidence="4" id="KW-0676">Redox-active center</keyword>
<dbReference type="PANTHER" id="PTHR42852">
    <property type="entry name" value="THIOL:DISULFIDE INTERCHANGE PROTEIN DSBE"/>
    <property type="match status" value="1"/>
</dbReference>
<evidence type="ECO:0000256" key="4">
    <source>
        <dbReference type="ARBA" id="ARBA00023284"/>
    </source>
</evidence>
<dbReference type="RefSeq" id="WP_090211461.1">
    <property type="nucleotide sequence ID" value="NZ_FOYO01000001.1"/>
</dbReference>
<sequence length="185" mass="19795">MRFLKLLVLYAGLAAGANPAVADTNALFTLAEGDLAKLQLHGESRAVPETAVTDADGNAVTLSDYRGKHVLLNFWALWCAPCVKEMPSLERLDAKLGGAQFEVVTIATGRNSKPAVDKFFVDKGISHLPKLFDPKMALMRDIGGSSLPLTVLIGPDGREVARMKGDAEWDSPAALAMLRGWMSGS</sequence>
<dbReference type="Pfam" id="PF08534">
    <property type="entry name" value="Redoxin"/>
    <property type="match status" value="1"/>
</dbReference>
<dbReference type="PANTHER" id="PTHR42852:SF6">
    <property type="entry name" value="THIOL:DISULFIDE INTERCHANGE PROTEIN DSBE"/>
    <property type="match status" value="1"/>
</dbReference>
<evidence type="ECO:0000256" key="2">
    <source>
        <dbReference type="ARBA" id="ARBA00022748"/>
    </source>
</evidence>
<dbReference type="GO" id="GO:0015036">
    <property type="term" value="F:disulfide oxidoreductase activity"/>
    <property type="evidence" value="ECO:0007669"/>
    <property type="project" value="UniProtKB-ARBA"/>
</dbReference>
<dbReference type="GO" id="GO:0030313">
    <property type="term" value="C:cell envelope"/>
    <property type="evidence" value="ECO:0007669"/>
    <property type="project" value="UniProtKB-SubCell"/>
</dbReference>
<dbReference type="InterPro" id="IPR050553">
    <property type="entry name" value="Thioredoxin_ResA/DsbE_sf"/>
</dbReference>
<proteinExistence type="predicted"/>
<dbReference type="PROSITE" id="PS51352">
    <property type="entry name" value="THIOREDOXIN_2"/>
    <property type="match status" value="1"/>
</dbReference>
<dbReference type="SUPFAM" id="SSF52833">
    <property type="entry name" value="Thioredoxin-like"/>
    <property type="match status" value="1"/>
</dbReference>
<feature type="signal peptide" evidence="5">
    <location>
        <begin position="1"/>
        <end position="22"/>
    </location>
</feature>
<dbReference type="GO" id="GO:0016853">
    <property type="term" value="F:isomerase activity"/>
    <property type="evidence" value="ECO:0007669"/>
    <property type="project" value="UniProtKB-KW"/>
</dbReference>
<reference evidence="8" key="1">
    <citation type="submission" date="2016-10" db="EMBL/GenBank/DDBJ databases">
        <authorList>
            <person name="Varghese N."/>
            <person name="Submissions S."/>
        </authorList>
    </citation>
    <scope>NUCLEOTIDE SEQUENCE [LARGE SCALE GENOMIC DNA]</scope>
    <source>
        <strain evidence="8">DSM 26921</strain>
    </source>
</reference>
<dbReference type="STRING" id="670154.SAMN04488002_0255"/>
<dbReference type="InterPro" id="IPR013766">
    <property type="entry name" value="Thioredoxin_domain"/>
</dbReference>
<evidence type="ECO:0000256" key="3">
    <source>
        <dbReference type="ARBA" id="ARBA00023157"/>
    </source>
</evidence>
<organism evidence="7 8">
    <name type="scientific">Litoreibacter janthinus</name>
    <dbReference type="NCBI Taxonomy" id="670154"/>
    <lineage>
        <taxon>Bacteria</taxon>
        <taxon>Pseudomonadati</taxon>
        <taxon>Pseudomonadota</taxon>
        <taxon>Alphaproteobacteria</taxon>
        <taxon>Rhodobacterales</taxon>
        <taxon>Roseobacteraceae</taxon>
        <taxon>Litoreibacter</taxon>
    </lineage>
</organism>
<evidence type="ECO:0000259" key="6">
    <source>
        <dbReference type="PROSITE" id="PS51352"/>
    </source>
</evidence>
<comment type="subcellular location">
    <subcellularLocation>
        <location evidence="1">Cell envelope</location>
    </subcellularLocation>
</comment>
<dbReference type="PROSITE" id="PS00194">
    <property type="entry name" value="THIOREDOXIN_1"/>
    <property type="match status" value="1"/>
</dbReference>
<dbReference type="InterPro" id="IPR013740">
    <property type="entry name" value="Redoxin"/>
</dbReference>
<dbReference type="InterPro" id="IPR036249">
    <property type="entry name" value="Thioredoxin-like_sf"/>
</dbReference>
<keyword evidence="8" id="KW-1185">Reference proteome</keyword>
<gene>
    <name evidence="7" type="ORF">SAMN04488002_0255</name>
</gene>
<evidence type="ECO:0000256" key="5">
    <source>
        <dbReference type="SAM" id="SignalP"/>
    </source>
</evidence>
<dbReference type="CDD" id="cd02966">
    <property type="entry name" value="TlpA_like_family"/>
    <property type="match status" value="1"/>
</dbReference>
<dbReference type="OrthoDB" id="9799347at2"/>
<dbReference type="InterPro" id="IPR017937">
    <property type="entry name" value="Thioredoxin_CS"/>
</dbReference>
<dbReference type="Gene3D" id="3.40.30.10">
    <property type="entry name" value="Glutaredoxin"/>
    <property type="match status" value="1"/>
</dbReference>
<protein>
    <submittedName>
        <fullName evidence="7">Thiol-disulfide isomerase or thioredoxin</fullName>
    </submittedName>
</protein>